<gene>
    <name evidence="2" type="ORF">GSBLH_T00006366001</name>
</gene>
<evidence type="ECO:0000313" key="2">
    <source>
        <dbReference type="EMBL" id="CBK21886.2"/>
    </source>
</evidence>
<dbReference type="RefSeq" id="XP_012895934.1">
    <property type="nucleotide sequence ID" value="XM_013040480.1"/>
</dbReference>
<evidence type="ECO:0000256" key="1">
    <source>
        <dbReference type="SAM" id="Phobius"/>
    </source>
</evidence>
<dbReference type="GeneID" id="24922491"/>
<keyword evidence="1" id="KW-1133">Transmembrane helix</keyword>
<keyword evidence="3" id="KW-1185">Reference proteome</keyword>
<accession>D8M1E7</accession>
<keyword evidence="1" id="KW-0472">Membrane</keyword>
<reference evidence="2" key="1">
    <citation type="submission" date="2010-02" db="EMBL/GenBank/DDBJ databases">
        <title>Sequencing and annotation of the Blastocystis hominis genome.</title>
        <authorList>
            <person name="Wincker P."/>
        </authorList>
    </citation>
    <scope>NUCLEOTIDE SEQUENCE</scope>
    <source>
        <strain evidence="2">Singapore isolate B</strain>
    </source>
</reference>
<dbReference type="OrthoDB" id="262547at2759"/>
<organism evidence="2">
    <name type="scientific">Blastocystis hominis</name>
    <dbReference type="NCBI Taxonomy" id="12968"/>
    <lineage>
        <taxon>Eukaryota</taxon>
        <taxon>Sar</taxon>
        <taxon>Stramenopiles</taxon>
        <taxon>Bigyra</taxon>
        <taxon>Opalozoa</taxon>
        <taxon>Opalinata</taxon>
        <taxon>Blastocystidae</taxon>
        <taxon>Blastocystis</taxon>
    </lineage>
</organism>
<feature type="transmembrane region" description="Helical" evidence="1">
    <location>
        <begin position="234"/>
        <end position="258"/>
    </location>
</feature>
<dbReference type="Proteomes" id="UP000008312">
    <property type="component" value="Unassembled WGS sequence"/>
</dbReference>
<dbReference type="AlphaFoldDB" id="D8M1E7"/>
<sequence length="277" mass="30025">MEGTNNEHLATLYASLSLFSGVEIVLHKGSNVEFELPITSEDTLSKDVHGSNRKVSAKVVSGKEKNRRLSEGEVIPNPIISGNLAQSPGDEPLTVTIPSSGYEVKTITGTTRDLSKPDYFVDSNFSSNMKTVGIMSAIAIALHNIPEGIITYIGYVDNPVIGLTLALGIAAHNIPEVSGLAEPLGAFLCMLFLQKWVNNYIFGFLFGVTGGIMTHICVYELIPTGIKLSCEKNYTTTAMLCGIAFILISLILICRVCFNEQSIQGLLLQYEEDRCGQ</sequence>
<proteinExistence type="predicted"/>
<protein>
    <submittedName>
        <fullName evidence="2">Uncharacterized protein</fullName>
    </submittedName>
</protein>
<keyword evidence="1" id="KW-0812">Transmembrane</keyword>
<evidence type="ECO:0000313" key="3">
    <source>
        <dbReference type="Proteomes" id="UP000008312"/>
    </source>
</evidence>
<name>D8M1E7_BLAHO</name>
<dbReference type="InParanoid" id="D8M1E7"/>
<dbReference type="EMBL" id="FN668645">
    <property type="protein sequence ID" value="CBK21886.2"/>
    <property type="molecule type" value="Genomic_DNA"/>
</dbReference>
<feature type="transmembrane region" description="Helical" evidence="1">
    <location>
        <begin position="200"/>
        <end position="222"/>
    </location>
</feature>